<dbReference type="InterPro" id="IPR022105">
    <property type="entry name" value="DUF3645"/>
</dbReference>
<dbReference type="EMBL" id="GL891303">
    <property type="protein sequence ID" value="EGO59255.1"/>
    <property type="molecule type" value="Genomic_DNA"/>
</dbReference>
<dbReference type="InterPro" id="IPR022099">
    <property type="entry name" value="DUF3638"/>
</dbReference>
<evidence type="ECO:0000256" key="5">
    <source>
        <dbReference type="ARBA" id="ARBA00022801"/>
    </source>
</evidence>
<gene>
    <name evidence="11" type="ORF">NEUTE1DRAFT_128693</name>
</gene>
<dbReference type="GO" id="GO:0006508">
    <property type="term" value="P:proteolysis"/>
    <property type="evidence" value="ECO:0007669"/>
    <property type="project" value="UniProtKB-KW"/>
</dbReference>
<dbReference type="GO" id="GO:0004843">
    <property type="term" value="F:cysteine-type deubiquitinase activity"/>
    <property type="evidence" value="ECO:0007669"/>
    <property type="project" value="UniProtKB-EC"/>
</dbReference>
<evidence type="ECO:0000256" key="2">
    <source>
        <dbReference type="ARBA" id="ARBA00012759"/>
    </source>
</evidence>
<feature type="domain" description="DUF3638" evidence="8">
    <location>
        <begin position="2134"/>
        <end position="2357"/>
    </location>
</feature>
<evidence type="ECO:0000259" key="8">
    <source>
        <dbReference type="Pfam" id="PF12340"/>
    </source>
</evidence>
<feature type="region of interest" description="Disordered" evidence="7">
    <location>
        <begin position="3227"/>
        <end position="3286"/>
    </location>
</feature>
<keyword evidence="3" id="KW-0645">Protease</keyword>
<feature type="domain" description="DUF3645" evidence="9">
    <location>
        <begin position="2476"/>
        <end position="2508"/>
    </location>
</feature>
<evidence type="ECO:0000256" key="3">
    <source>
        <dbReference type="ARBA" id="ARBA00022670"/>
    </source>
</evidence>
<keyword evidence="4" id="KW-0833">Ubl conjugation pathway</keyword>
<dbReference type="GeneID" id="20825234"/>
<dbReference type="KEGG" id="nte:NEUTE1DRAFT128693"/>
<dbReference type="OrthoDB" id="3182339at2759"/>
<evidence type="ECO:0000313" key="11">
    <source>
        <dbReference type="EMBL" id="EGO59255.1"/>
    </source>
</evidence>
<evidence type="ECO:0000259" key="9">
    <source>
        <dbReference type="Pfam" id="PF12359"/>
    </source>
</evidence>
<proteinExistence type="predicted"/>
<dbReference type="PANTHER" id="PTHR13367">
    <property type="entry name" value="UBIQUITIN THIOESTERASE"/>
    <property type="match status" value="1"/>
</dbReference>
<organism evidence="11 12">
    <name type="scientific">Neurospora tetrasperma (strain FGSC 2508 / ATCC MYA-4615 / P0657)</name>
    <dbReference type="NCBI Taxonomy" id="510951"/>
    <lineage>
        <taxon>Eukaryota</taxon>
        <taxon>Fungi</taxon>
        <taxon>Dikarya</taxon>
        <taxon>Ascomycota</taxon>
        <taxon>Pezizomycotina</taxon>
        <taxon>Sordariomycetes</taxon>
        <taxon>Sordariomycetidae</taxon>
        <taxon>Sordariales</taxon>
        <taxon>Sordariaceae</taxon>
        <taxon>Neurospora</taxon>
    </lineage>
</organism>
<feature type="domain" description="DUF6606" evidence="10">
    <location>
        <begin position="132"/>
        <end position="398"/>
    </location>
</feature>
<dbReference type="InterPro" id="IPR046541">
    <property type="entry name" value="DUF6606"/>
</dbReference>
<dbReference type="VEuPathDB" id="FungiDB:NEUTE1DRAFT_128693"/>
<dbReference type="Proteomes" id="UP000008065">
    <property type="component" value="Unassembled WGS sequence"/>
</dbReference>
<dbReference type="PANTHER" id="PTHR13367:SF33">
    <property type="entry name" value="P-LOOP CONTAINING NUCLEOSIDE TRIPHOSPHATE HYDROLASE PROTEIN"/>
    <property type="match status" value="1"/>
</dbReference>
<evidence type="ECO:0000256" key="7">
    <source>
        <dbReference type="SAM" id="MobiDB-lite"/>
    </source>
</evidence>
<evidence type="ECO:0000256" key="4">
    <source>
        <dbReference type="ARBA" id="ARBA00022786"/>
    </source>
</evidence>
<dbReference type="HOGENOM" id="CLU_000211_1_0_1"/>
<feature type="compositionally biased region" description="Acidic residues" evidence="7">
    <location>
        <begin position="3249"/>
        <end position="3277"/>
    </location>
</feature>
<keyword evidence="6" id="KW-0788">Thiol protease</keyword>
<dbReference type="Pfam" id="PF20255">
    <property type="entry name" value="DUF6606"/>
    <property type="match status" value="1"/>
</dbReference>
<dbReference type="EC" id="3.4.19.12" evidence="2"/>
<comment type="catalytic activity">
    <reaction evidence="1">
        <text>Thiol-dependent hydrolysis of ester, thioester, amide, peptide and isopeptide bonds formed by the C-terminal Gly of ubiquitin (a 76-residue protein attached to proteins as an intracellular targeting signal).</text>
        <dbReference type="EC" id="3.4.19.12"/>
    </reaction>
</comment>
<dbReference type="RefSeq" id="XP_009849509.1">
    <property type="nucleotide sequence ID" value="XM_009851207.1"/>
</dbReference>
<dbReference type="Pfam" id="PF12359">
    <property type="entry name" value="DUF3645"/>
    <property type="match status" value="1"/>
</dbReference>
<evidence type="ECO:0000256" key="6">
    <source>
        <dbReference type="ARBA" id="ARBA00022807"/>
    </source>
</evidence>
<protein>
    <recommendedName>
        <fullName evidence="2">ubiquitinyl hydrolase 1</fullName>
        <ecNumber evidence="2">3.4.19.12</ecNumber>
    </recommendedName>
</protein>
<accession>F8MFM9</accession>
<name>F8MFM9_NEUT8</name>
<dbReference type="Pfam" id="PF12340">
    <property type="entry name" value="DUF3638"/>
    <property type="match status" value="1"/>
</dbReference>
<evidence type="ECO:0000256" key="1">
    <source>
        <dbReference type="ARBA" id="ARBA00000707"/>
    </source>
</evidence>
<keyword evidence="12" id="KW-1185">Reference proteome</keyword>
<evidence type="ECO:0000313" key="12">
    <source>
        <dbReference type="Proteomes" id="UP000008065"/>
    </source>
</evidence>
<sequence length="3286" mass="373619">MSWIPRLHVWRDELWRTDEALDLEQPTNVDKSASFAFEAFIIARYGPLQIPRRASVCRNLQAPEPRGDWINQAFFLPTHISSGVQVQRPPRTDSVPVQNYSLSRQGCLKLTPYKHIIACQPAHVAMASNQELYHHLVLAAKVPTSQPDALEPLNRGLIDCAIKACNFLRRQSSPQPWDSLLPSLEKCKSVNHDGTLSKSSLEEAFRDIGGKTLILHVASQNAGLLIRPSSNDSVIFEAFEASPSLEAVLGAKNALLWDFPGRAAQIPISEFQTDSFRSNLALFLEKASIETLNALNARAVKKQTAVIETRDTADCALISQLLISLLIAIGGPVSTPRFRKRVRDEVNFDNAKKPWRRAPMWLILRVAVRQMLCLELGNEAGRATYKMFICVVLAQFLEQTSRELAAEMVMTLRAKLCRRLTKLESDKLQASESARPVYDQLLNCLSPWFKTVIQVATQEATRAWELHKASVQRKIHLLPAKSEIANFKLQLANSGNYLQSLLYLHPYPLKEIPCLDLRAMKSGTLGQATKFANKYLRLAELEDEIEQAIEREARSPPDSMGGYRLGCLRISEMITRLIKEVGDAYDNDPAQMSHHILNVMDLWVSLDQYATSFCPLLMAYHPFFTPEPLDLLQLASFSDLSRLHEIQEYLKERAATAAESKTIFAPPSPSSFGVRYTQECDDRDRLIAVWDTINRECHRTRYDKIQAWVSALNQYEDLNRKMHGAGSCLCIQISETERDVSKCLLCWCKRQMRRMVVEVHEDYLPEDKDEAATIVFELCAPDFFTAYRNATWKIHQTLALQGVASHTKPADTLLSYCQLKGFASESAQSSTVTLASVPKSWLSTHYRNLQVRNSPELKDIVLPLALRFEYFDEESNSWITDHDRPFQLARFCGVSLPNGFGAIEGTRDGGQITRLVREPSSYEIIANQTKCPTTMSTAEFTAHQHLLSGTSRRWLTMLLELNTPNLNFSSEETSRLFSELITQAGTMEKSTSVFRDAHLMFRDDAFCARLAEEVERRLTTISWRDVFCMDVMISITLRLYELGSSSTKRSADKLLMNARRVTLQWLKDLRVEVRDAAQEDIAARASEYGRWAAILCRRTFSGHSPNLPMSLQDLVTFLEAAIGLQENMLVDVSKLSQNFKLVLIRDLKAAYRLQSTVSRAIKAYPQVIETILDPIWPNPTSDPRTFSDLKFMSSPNSRWIEQQIITRHGIYNEKYIVQFNFIEGYLLIDGKPPGTLPAEIRDHEIVKEVFGNQHLITLPSAMPGMSHMLRGEAHHKHQVHFGIRDGQVIIRAKTREGTVLELIPRRKFRQVKGHDIPASLIDDCFHWMTISDKAYPRLEIRHGKPWRQHDHNWVIDLNTRVARRRDTRLIDPQSKLFKMVEENFKYFEHPENLLVYQPGKGNIVVKLERLGLTFRVNHGGLLESKELRSEMDPNQDAGTLYGFMSKICLRDLQDPSQRSIITAMGVPSWTRQGSRTVIQAAPVSQYGLFSIDNVLGRLWCLPEPRNLYAKALFHALTTSPFPDPLTGRTGREEAQHLLQSGLCQPWQPLDNDDLAMLRFIHQNLCPRREYYPPNQRKLQTAIWERHLSYAQHDGYDAIVQAIIAKSDRLYSFHNNTSTPPSCSSVYISHLRERGLLRQSLYETSSHYPSTFTGRGDELYHSRDWDMTTKRCSNVFRIVHQVTENGFKFNRTKRLSEILEDWKVIGGFKVTPEHDFFSLIDVIERMPSNQFGSMVSFCCNIQPGDKYALPFRLAPLVFRDNADMDLAVSFAAFSRFKELKALEQPKVDFFADFRRHESPTLDMIQGIIRQHASELPVPINLPSAKARSKFQKEQEHHKQLCISEEKRIAELIHCQWPTEALSFEGIESSVIDCYEVRQTLQPRWKQLWDNHQLSLWTDSVDDVLSKHSSAYELPIMFIPTDTRPYQLPRRKEVVPSLASDLLPKSGPQSLPLSAQVNESQSMHLSALRPKADRGQDLVRPEYQELDCILVSLANEPGSIRQEYANDLRRSLKALQSAPRRVKVDIRPTLALMDSQILSCEQLIRTHMDAIHQSWSKDDSGSPWLIAGGLWPNGSKITMMEQLRSVAENSFGDGMKSALVGLGIMLTRLQKLRRMRHAHLQRNSQRVLDELANPGHTNWDAEEYPDFLLLELESNILIRDEQFEVAQAIIAPYSKSNSVLQLNMGKGKTSVITPMAAAILADKQQLCRLIVPKALLLQTAQIMQSRLGGLVGREIRHIPFSRRTKAGLEMLNVFEELHHEILNSGGVILALPESIMSFSLSGLQSMVDSKSKQARQMVEFQRWLTETSRDILDESDVTLAVKTQLIYPSGTEKAVDGHPHRWHVAQALLGLVEAHVPDLRQKFGRRIEVEKHGLAFPRVYILDSEVEQELKRRIIDDVCAGKSPTFHLAESVQPSVKARLKHALSDPVVEDFQINKAKRAFVDRNSAGDKILLLRGLIHSGILLLCLKKRWNVQYGLHPDRIPIAVPFEAKGVPSANAEFGHPDVAIIFTCLAFYYSGLTLKQFTDCLGSVLKSDDPQSEYDIWTQGCANLPQDLRQWNLINAEDHLQVDQLWKLLRLNKAVLNYYLNTFVFPKHCKQFEVKLQTSGWDIPLFPRITDKQAQSARTTGFSGTNDNKYLLPLTIKQDDLPSLSQTNAEVLTYLLEGRNRGYEKLAEHYGRQAGRRLTESELLRRLSQKRIRILIDAGAFVLEKGNQEVVKEWLSYDTYSPAAVFFNEDNKAMVLSRGSRKPVPLLATPYAENLEDCLVYLDEAHTRGTDLKLPQAACGALTLALNQTKDHTVQAAMRLRQLGTTQSIVFCAPPEVDHDIRKVCQLSWLHHIDSGHCVRWLLEMTCRANESLRPLYVAQGTDFCKRMNSALENPNYVGSTKHRDAHTSVILQKECSTLKEIYGSKAQSSGLDVGLPAITNSKLRSFYETLTKKKKDLTHTTSEALACALDEVEQEREVEFQVEEIRQVRKPIHHDALEFPGMHPNILRFIKKGVLRGTDGYEHAFTALGRTTLGRKYEVRSTGSKFYVSSEFRRTISASKDPSDNFFRPVEWILYAPRTQTALVLIPEEAEMAIPMLRAAENRSPVHLIPYASPVTRNMTSLGRLTYYAFPSLPKSTKIPDWLTIEIGILAGRLYFDFTEYGAIVKYLQADRVNEAEGEGADDNCKPTSSLVNGHTEVEFAKNPLAFVLDWLTQRRRGQDITHTPMGYVCQRRKLSAEHPFFRSSEAEMSEVGGTSPKRRSDEEDESDSDGEYDMVEMDQSDDDGGEDVSAVEEWHREDE</sequence>
<dbReference type="InterPro" id="IPR051346">
    <property type="entry name" value="OTU_Deubiquitinase"/>
</dbReference>
<evidence type="ECO:0000259" key="10">
    <source>
        <dbReference type="Pfam" id="PF20255"/>
    </source>
</evidence>
<reference evidence="12" key="1">
    <citation type="journal article" date="2011" name="Genetics">
        <title>Massive changes in genome architecture accompany the transition to self-fertility in the filamentous fungus Neurospora tetrasperma.</title>
        <authorList>
            <person name="Ellison C.E."/>
            <person name="Stajich J.E."/>
            <person name="Jacobson D.J."/>
            <person name="Natvig D.O."/>
            <person name="Lapidus A."/>
            <person name="Foster B."/>
            <person name="Aerts A."/>
            <person name="Riley R."/>
            <person name="Lindquist E.A."/>
            <person name="Grigoriev I.V."/>
            <person name="Taylor J.W."/>
        </authorList>
    </citation>
    <scope>NUCLEOTIDE SEQUENCE [LARGE SCALE GENOMIC DNA]</scope>
    <source>
        <strain evidence="12">FGSC 2508 / P0657</strain>
    </source>
</reference>
<keyword evidence="5" id="KW-0378">Hydrolase</keyword>